<dbReference type="GO" id="GO:0034142">
    <property type="term" value="P:toll-like receptor 4 signaling pathway"/>
    <property type="evidence" value="ECO:0007669"/>
    <property type="project" value="TreeGrafter"/>
</dbReference>
<keyword evidence="4" id="KW-1185">Reference proteome</keyword>
<evidence type="ECO:0000313" key="4">
    <source>
        <dbReference type="Proteomes" id="UP001652582"/>
    </source>
</evidence>
<dbReference type="SUPFAM" id="SSF48403">
    <property type="entry name" value="Ankyrin repeat"/>
    <property type="match status" value="1"/>
</dbReference>
<dbReference type="KEGG" id="bany:112047746"/>
<name>A0A6J1N6L5_BICAN</name>
<dbReference type="Pfam" id="PF12796">
    <property type="entry name" value="Ank_2"/>
    <property type="match status" value="1"/>
</dbReference>
<dbReference type="SMART" id="SM00248">
    <property type="entry name" value="ANK"/>
    <property type="match status" value="4"/>
</dbReference>
<feature type="region of interest" description="Disordered" evidence="3">
    <location>
        <begin position="230"/>
        <end position="251"/>
    </location>
</feature>
<dbReference type="GO" id="GO:0051059">
    <property type="term" value="F:NF-kappaB binding"/>
    <property type="evidence" value="ECO:0007669"/>
    <property type="project" value="TreeGrafter"/>
</dbReference>
<evidence type="ECO:0000256" key="3">
    <source>
        <dbReference type="SAM" id="MobiDB-lite"/>
    </source>
</evidence>
<dbReference type="Proteomes" id="UP001652582">
    <property type="component" value="Chromosome 8"/>
</dbReference>
<evidence type="ECO:0000313" key="5">
    <source>
        <dbReference type="RefSeq" id="XP_023940737.2"/>
    </source>
</evidence>
<accession>A0A6J1N6L5</accession>
<reference evidence="5" key="1">
    <citation type="submission" date="2025-08" db="UniProtKB">
        <authorList>
            <consortium name="RefSeq"/>
        </authorList>
    </citation>
    <scope>IDENTIFICATION</scope>
</reference>
<dbReference type="PANTHER" id="PTHR46680:SF3">
    <property type="entry name" value="NF-KAPPA-B INHIBITOR CACTUS"/>
    <property type="match status" value="1"/>
</dbReference>
<dbReference type="AlphaFoldDB" id="A0A6J1N6L5"/>
<feature type="compositionally biased region" description="Low complexity" evidence="3">
    <location>
        <begin position="872"/>
        <end position="886"/>
    </location>
</feature>
<keyword evidence="2" id="KW-0040">ANK repeat</keyword>
<proteinExistence type="predicted"/>
<organism evidence="4 5">
    <name type="scientific">Bicyclus anynana</name>
    <name type="common">Squinting bush brown butterfly</name>
    <dbReference type="NCBI Taxonomy" id="110368"/>
    <lineage>
        <taxon>Eukaryota</taxon>
        <taxon>Metazoa</taxon>
        <taxon>Ecdysozoa</taxon>
        <taxon>Arthropoda</taxon>
        <taxon>Hexapoda</taxon>
        <taxon>Insecta</taxon>
        <taxon>Pterygota</taxon>
        <taxon>Neoptera</taxon>
        <taxon>Endopterygota</taxon>
        <taxon>Lepidoptera</taxon>
        <taxon>Glossata</taxon>
        <taxon>Ditrysia</taxon>
        <taxon>Papilionoidea</taxon>
        <taxon>Nymphalidae</taxon>
        <taxon>Satyrinae</taxon>
        <taxon>Satyrini</taxon>
        <taxon>Mycalesina</taxon>
        <taxon>Bicyclus</taxon>
    </lineage>
</organism>
<dbReference type="InterPro" id="IPR002110">
    <property type="entry name" value="Ankyrin_rpt"/>
</dbReference>
<evidence type="ECO:0000256" key="2">
    <source>
        <dbReference type="ARBA" id="ARBA00023043"/>
    </source>
</evidence>
<dbReference type="InterPro" id="IPR051070">
    <property type="entry name" value="NF-kappa-B_inhibitor"/>
</dbReference>
<dbReference type="RefSeq" id="XP_023940737.2">
    <property type="nucleotide sequence ID" value="XM_024084969.2"/>
</dbReference>
<protein>
    <submittedName>
        <fullName evidence="5">Uncharacterized protein LOC112047746 isoform X1</fullName>
    </submittedName>
</protein>
<dbReference type="GeneID" id="112047746"/>
<dbReference type="Gene3D" id="1.25.40.20">
    <property type="entry name" value="Ankyrin repeat-containing domain"/>
    <property type="match status" value="1"/>
</dbReference>
<dbReference type="GO" id="GO:0005829">
    <property type="term" value="C:cytosol"/>
    <property type="evidence" value="ECO:0007669"/>
    <property type="project" value="TreeGrafter"/>
</dbReference>
<evidence type="ECO:0000256" key="1">
    <source>
        <dbReference type="ARBA" id="ARBA00022737"/>
    </source>
</evidence>
<dbReference type="InterPro" id="IPR036770">
    <property type="entry name" value="Ankyrin_rpt-contain_sf"/>
</dbReference>
<dbReference type="OrthoDB" id="10254947at2759"/>
<sequence length="886" mass="97713">MSEAQTTSNQIQVTKIHKLPLILKKNSIKPSSKCGMLFRCLPGTGTSKTVIKEDVIYKSVEGDFLQGKYPGICLINRLDVAKNCSSTVASYKGPNGDVIKLTSDAVVKTIGQANYDQVIASLCCVFNQELKVKGILALLSETIASPSPETKKYCSVVTQTYESSFNHLIREKQRRSRNLGRSQVKPYIVPKESQIVSKKLVIHPATFMKLDNVKVEFEETNTTALPDTRQNIVDNEDNPTRPSNNLFDNKHNPTGPESNIVHLEGNPTGPLKSTCDVEGQIHFTSISKLSNKGSEETRLKLETIKQEHDNECTDDFLSCDENKTNSYDCDAFPELNQFIHEDSIISDVSVSNLSIGSLSIPGIERNAQSILNYIDRHTEFDYLDNNQCASEVTNLKLIMVDGSTVTVKGNPDPFHIATPDILKDLTLDDQKKLMLHQAYLDWKYCLQRNEDNNLPIHIAVLNNDVNLVNRQCLVLKSKNESIDIAASGNLTALQMAVFQDCPECTAVLLAQGADLMVRDDEARTVLHLAAEIGAKHVEAIVEHCYSNARQILKEHCELWKPELENKTDDKLVNYLLIKLSMMYDNQGYTPLMLASKLGNDAAVRLLVYAAPSTVNMAMPTCGNTALYLACAAACTEALNRGDKTKIPENYKKTIEILIENGADPAIENNSGTNVTLLLTEFQDITLSCLISSKLSGFNGCDGRQYDTVMLVKDAKGVITVKELNKNQANSNHPKVYTNPKGISKDTRYTVVTPTKEMNTKLAAKPSDDDKKTDTAKPVILKNLPVITKISTFGMKKVVSIKDISLMSGNDKGLLTQITTKSNPKKPSASSSLSATTKAPKFLKILPKPAPKKVISNTPIILKNTLKRHISDNSENSPSSSSKIKKT</sequence>
<dbReference type="PANTHER" id="PTHR46680">
    <property type="entry name" value="NF-KAPPA-B INHIBITOR ALPHA"/>
    <property type="match status" value="1"/>
</dbReference>
<dbReference type="GO" id="GO:0071356">
    <property type="term" value="P:cellular response to tumor necrosis factor"/>
    <property type="evidence" value="ECO:0007669"/>
    <property type="project" value="TreeGrafter"/>
</dbReference>
<feature type="region of interest" description="Disordered" evidence="3">
    <location>
        <begin position="864"/>
        <end position="886"/>
    </location>
</feature>
<keyword evidence="1" id="KW-0677">Repeat</keyword>
<gene>
    <name evidence="5" type="primary">LOC112047746</name>
</gene>